<dbReference type="PANTHER" id="PTHR47491:SF5">
    <property type="entry name" value="CAP-GLY DOMAIN LINKER"/>
    <property type="match status" value="1"/>
</dbReference>
<dbReference type="InterPro" id="IPR056070">
    <property type="entry name" value="DUF7653"/>
</dbReference>
<dbReference type="Proteomes" id="UP001443914">
    <property type="component" value="Unassembled WGS sequence"/>
</dbReference>
<dbReference type="PANTHER" id="PTHR47491">
    <property type="entry name" value="CAP-GLY DOMAIN LINKER"/>
    <property type="match status" value="1"/>
</dbReference>
<evidence type="ECO:0000313" key="5">
    <source>
        <dbReference type="Proteomes" id="UP001443914"/>
    </source>
</evidence>
<feature type="domain" description="DUF7653" evidence="3">
    <location>
        <begin position="561"/>
        <end position="675"/>
    </location>
</feature>
<gene>
    <name evidence="4" type="ORF">RND81_05G175100</name>
</gene>
<sequence length="878" mass="101500">MKKIFFLKSSSSNGGENSVGRREKKAKARYRTVSSQNNGENKFQNSEHFFPICGSKVTETKTVFRRSRSLSMSSATAAKERSRFTEDDFLRLRNHQRFPSSHGVCDCSNCQFQLRDRGSNPEICNVATTKKPPVEPSHNHASSSASNPSSPRNSFDSTSYSDQVFDLYMDGDHLQEKLKSRNHRFFVEETNLFIPSHNTSRESLTSEHLHDSPRKLAKDVVQRLQRLEQSRDLNIRETRRIWPPMTSNVSDKHLDDVSGNSCTLKDILDEDTVMSNRSSSREIEYVTIFPEENYDATDLALRRKLEEVKHKATQLSKELSRERSFRFNTNVSALSEMIRNLIVEERNLVVELSDHLQCRLSERAAAKEAALTLKNEMNSAAMKQERENDEFNARLRQEWESKLREFKSEEHRLKNRLRELADQNASLESEISDLCSREEDYTVRISNMEANLKDLIDKLEETRSENENLQRKLSEVKDNLEVSEEVRFRLERNFREKEMENTELIKAASRLRGTCSEQERTIDGLRQCLNSEIKNKQTSDKIQNATHKLLAEQSRLTEVEQVLRRKLETCTVEIQSLRTENIYLLERLKGDGKVSGRSVLKLDQELVSCVQCLKKTGISLLNECIWTCEELLKIFRRTESRQGIQYETKVQGLKHGLEQLTRSLGKASFVISEKSETDNREPELSLSPTENRRWKDTNQAVMEDDLRSELKAESLLTSILKEKLYSKENEIERLQAELARALGSHDALKSEIRDAFDTVSCLNHKMKNFELQIIQKDGTINQLQVEVQSQEKELGTTKTTLSKVAQERDLMWEEVKRYSENNMLLNRELTSLKKKIDALEEDTLLKDGQISILKDSLGNARPFDVLFGVEHGELFMLQ</sequence>
<feature type="coiled-coil region" evidence="1">
    <location>
        <begin position="374"/>
        <end position="493"/>
    </location>
</feature>
<feature type="region of interest" description="Disordered" evidence="2">
    <location>
        <begin position="8"/>
        <end position="27"/>
    </location>
</feature>
<keyword evidence="5" id="KW-1185">Reference proteome</keyword>
<dbReference type="EMBL" id="JBDFQZ010000005">
    <property type="protein sequence ID" value="KAK9725877.1"/>
    <property type="molecule type" value="Genomic_DNA"/>
</dbReference>
<reference evidence="4" key="1">
    <citation type="submission" date="2024-03" db="EMBL/GenBank/DDBJ databases">
        <title>WGS assembly of Saponaria officinalis var. Norfolk2.</title>
        <authorList>
            <person name="Jenkins J."/>
            <person name="Shu S."/>
            <person name="Grimwood J."/>
            <person name="Barry K."/>
            <person name="Goodstein D."/>
            <person name="Schmutz J."/>
            <person name="Leebens-Mack J."/>
            <person name="Osbourn A."/>
        </authorList>
    </citation>
    <scope>NUCLEOTIDE SEQUENCE [LARGE SCALE GENOMIC DNA]</scope>
    <source>
        <strain evidence="4">JIC</strain>
    </source>
</reference>
<feature type="compositionally biased region" description="Low complexity" evidence="2">
    <location>
        <begin position="139"/>
        <end position="154"/>
    </location>
</feature>
<dbReference type="Pfam" id="PF24670">
    <property type="entry name" value="DUF7653"/>
    <property type="match status" value="1"/>
</dbReference>
<evidence type="ECO:0000313" key="4">
    <source>
        <dbReference type="EMBL" id="KAK9725877.1"/>
    </source>
</evidence>
<dbReference type="Gene3D" id="1.10.287.1490">
    <property type="match status" value="1"/>
</dbReference>
<evidence type="ECO:0000259" key="3">
    <source>
        <dbReference type="Pfam" id="PF24670"/>
    </source>
</evidence>
<comment type="caution">
    <text evidence="4">The sequence shown here is derived from an EMBL/GenBank/DDBJ whole genome shotgun (WGS) entry which is preliminary data.</text>
</comment>
<proteinExistence type="predicted"/>
<feature type="coiled-coil region" evidence="1">
    <location>
        <begin position="780"/>
        <end position="842"/>
    </location>
</feature>
<feature type="compositionally biased region" description="Basic and acidic residues" evidence="2">
    <location>
        <begin position="673"/>
        <end position="683"/>
    </location>
</feature>
<dbReference type="AlphaFoldDB" id="A0AAW1KZ90"/>
<evidence type="ECO:0000256" key="2">
    <source>
        <dbReference type="SAM" id="MobiDB-lite"/>
    </source>
</evidence>
<protein>
    <recommendedName>
        <fullName evidence="3">DUF7653 domain-containing protein</fullName>
    </recommendedName>
</protein>
<organism evidence="4 5">
    <name type="scientific">Saponaria officinalis</name>
    <name type="common">Common soapwort</name>
    <name type="synonym">Lychnis saponaria</name>
    <dbReference type="NCBI Taxonomy" id="3572"/>
    <lineage>
        <taxon>Eukaryota</taxon>
        <taxon>Viridiplantae</taxon>
        <taxon>Streptophyta</taxon>
        <taxon>Embryophyta</taxon>
        <taxon>Tracheophyta</taxon>
        <taxon>Spermatophyta</taxon>
        <taxon>Magnoliopsida</taxon>
        <taxon>eudicotyledons</taxon>
        <taxon>Gunneridae</taxon>
        <taxon>Pentapetalae</taxon>
        <taxon>Caryophyllales</taxon>
        <taxon>Caryophyllaceae</taxon>
        <taxon>Caryophylleae</taxon>
        <taxon>Saponaria</taxon>
    </lineage>
</organism>
<feature type="compositionally biased region" description="Low complexity" evidence="2">
    <location>
        <begin position="9"/>
        <end position="18"/>
    </location>
</feature>
<feature type="region of interest" description="Disordered" evidence="2">
    <location>
        <begin position="672"/>
        <end position="692"/>
    </location>
</feature>
<feature type="coiled-coil region" evidence="1">
    <location>
        <begin position="717"/>
        <end position="751"/>
    </location>
</feature>
<feature type="region of interest" description="Disordered" evidence="2">
    <location>
        <begin position="123"/>
        <end position="156"/>
    </location>
</feature>
<keyword evidence="1" id="KW-0175">Coiled coil</keyword>
<name>A0AAW1KZ90_SAPOF</name>
<accession>A0AAW1KZ90</accession>
<evidence type="ECO:0000256" key="1">
    <source>
        <dbReference type="SAM" id="Coils"/>
    </source>
</evidence>